<evidence type="ECO:0000313" key="1">
    <source>
        <dbReference type="EMBL" id="SLM47144.1"/>
    </source>
</evidence>
<organism evidence="1 2">
    <name type="scientific">Nitrospira japonica</name>
    <dbReference type="NCBI Taxonomy" id="1325564"/>
    <lineage>
        <taxon>Bacteria</taxon>
        <taxon>Pseudomonadati</taxon>
        <taxon>Nitrospirota</taxon>
        <taxon>Nitrospiria</taxon>
        <taxon>Nitrospirales</taxon>
        <taxon>Nitrospiraceae</taxon>
        <taxon>Nitrospira</taxon>
    </lineage>
</organism>
<name>A0A1W1I2C3_9BACT</name>
<protein>
    <submittedName>
        <fullName evidence="1">Uncharacterized protein</fullName>
    </submittedName>
</protein>
<proteinExistence type="predicted"/>
<gene>
    <name evidence="1" type="ORF">NSJP_0972</name>
</gene>
<reference evidence="1 2" key="1">
    <citation type="submission" date="2017-03" db="EMBL/GenBank/DDBJ databases">
        <authorList>
            <person name="Afonso C.L."/>
            <person name="Miller P.J."/>
            <person name="Scott M.A."/>
            <person name="Spackman E."/>
            <person name="Goraichik I."/>
            <person name="Dimitrov K.M."/>
            <person name="Suarez D.L."/>
            <person name="Swayne D.E."/>
        </authorList>
    </citation>
    <scope>NUCLEOTIDE SEQUENCE [LARGE SCALE GENOMIC DNA]</scope>
    <source>
        <strain evidence="1">Genome sequencing of Nitrospira japonica strain NJ11</strain>
    </source>
</reference>
<dbReference type="AlphaFoldDB" id="A0A1W1I2C3"/>
<dbReference type="Proteomes" id="UP000192042">
    <property type="component" value="Chromosome I"/>
</dbReference>
<evidence type="ECO:0000313" key="2">
    <source>
        <dbReference type="Proteomes" id="UP000192042"/>
    </source>
</evidence>
<dbReference type="EMBL" id="LT828648">
    <property type="protein sequence ID" value="SLM47144.1"/>
    <property type="molecule type" value="Genomic_DNA"/>
</dbReference>
<sequence>MFGAADNGDIRAPKDVWMTANRMNIRDMRRIVGTPGQTRKGQKLLYLSTNFVRKRMCRDR</sequence>
<accession>A0A1W1I2C3</accession>
<keyword evidence="2" id="KW-1185">Reference proteome</keyword>
<dbReference type="KEGG" id="nja:NSJP_0972"/>